<keyword evidence="5" id="KW-0813">Transport</keyword>
<feature type="region of interest" description="Disordered" evidence="13">
    <location>
        <begin position="1"/>
        <end position="139"/>
    </location>
</feature>
<evidence type="ECO:0000256" key="3">
    <source>
        <dbReference type="ARBA" id="ARBA00010883"/>
    </source>
</evidence>
<evidence type="ECO:0000256" key="5">
    <source>
        <dbReference type="ARBA" id="ARBA00022448"/>
    </source>
</evidence>
<dbReference type="InterPro" id="IPR001683">
    <property type="entry name" value="PX_dom"/>
</dbReference>
<dbReference type="GO" id="GO:0015031">
    <property type="term" value="P:protein transport"/>
    <property type="evidence" value="ECO:0007669"/>
    <property type="project" value="UniProtKB-KW"/>
</dbReference>
<dbReference type="KEGG" id="aplc:110985865"/>
<dbReference type="SUPFAM" id="SSF64268">
    <property type="entry name" value="PX domain"/>
    <property type="match status" value="1"/>
</dbReference>
<evidence type="ECO:0000256" key="8">
    <source>
        <dbReference type="ARBA" id="ARBA00022927"/>
    </source>
</evidence>
<dbReference type="GO" id="GO:0031901">
    <property type="term" value="C:early endosome membrane"/>
    <property type="evidence" value="ECO:0007669"/>
    <property type="project" value="UniProtKB-SubCell"/>
</dbReference>
<protein>
    <recommendedName>
        <fullName evidence="4">Sorting nexin-2</fullName>
    </recommendedName>
</protein>
<evidence type="ECO:0000256" key="10">
    <source>
        <dbReference type="ARBA" id="ARBA00023136"/>
    </source>
</evidence>
<proteinExistence type="inferred from homology"/>
<evidence type="ECO:0000256" key="9">
    <source>
        <dbReference type="ARBA" id="ARBA00022990"/>
    </source>
</evidence>
<evidence type="ECO:0000256" key="11">
    <source>
        <dbReference type="ARBA" id="ARBA00023273"/>
    </source>
</evidence>
<dbReference type="PROSITE" id="PS50195">
    <property type="entry name" value="PX"/>
    <property type="match status" value="1"/>
</dbReference>
<dbReference type="Proteomes" id="UP000694845">
    <property type="component" value="Unplaced"/>
</dbReference>
<keyword evidence="11" id="KW-0966">Cell projection</keyword>
<dbReference type="Gene3D" id="1.20.1270.60">
    <property type="entry name" value="Arfaptin homology (AH) domain/BAR domain"/>
    <property type="match status" value="1"/>
</dbReference>
<comment type="subcellular location">
    <subcellularLocation>
        <location evidence="1">Cell projection</location>
    </subcellularLocation>
    <subcellularLocation>
        <location evidence="2">Early endosome membrane</location>
        <topology evidence="2">Peripheral membrane protein</topology>
        <orientation evidence="2">Cytoplasmic side</orientation>
    </subcellularLocation>
</comment>
<dbReference type="GO" id="GO:0034498">
    <property type="term" value="P:early endosome to Golgi transport"/>
    <property type="evidence" value="ECO:0007669"/>
    <property type="project" value="TreeGrafter"/>
</dbReference>
<feature type="compositionally biased region" description="Acidic residues" evidence="13">
    <location>
        <begin position="10"/>
        <end position="19"/>
    </location>
</feature>
<evidence type="ECO:0000256" key="2">
    <source>
        <dbReference type="ARBA" id="ARBA00004469"/>
    </source>
</evidence>
<dbReference type="InterPro" id="IPR036871">
    <property type="entry name" value="PX_dom_sf"/>
</dbReference>
<dbReference type="GeneID" id="110985865"/>
<dbReference type="CDD" id="cd07623">
    <property type="entry name" value="BAR_SNX1_2"/>
    <property type="match status" value="1"/>
</dbReference>
<dbReference type="Pfam" id="PF09325">
    <property type="entry name" value="Vps5"/>
    <property type="match status" value="1"/>
</dbReference>
<dbReference type="InterPro" id="IPR027267">
    <property type="entry name" value="AH/BAR_dom_sf"/>
</dbReference>
<feature type="compositionally biased region" description="Acidic residues" evidence="13">
    <location>
        <begin position="128"/>
        <end position="139"/>
    </location>
</feature>
<dbReference type="OrthoDB" id="271164at2759"/>
<dbReference type="PANTHER" id="PTHR10555:SF170">
    <property type="entry name" value="FI18122P1"/>
    <property type="match status" value="1"/>
</dbReference>
<dbReference type="GO" id="GO:0005829">
    <property type="term" value="C:cytosol"/>
    <property type="evidence" value="ECO:0007669"/>
    <property type="project" value="GOC"/>
</dbReference>
<dbReference type="GO" id="GO:0035091">
    <property type="term" value="F:phosphatidylinositol binding"/>
    <property type="evidence" value="ECO:0007669"/>
    <property type="project" value="InterPro"/>
</dbReference>
<dbReference type="AlphaFoldDB" id="A0A8B7ZBD4"/>
<keyword evidence="15" id="KW-1185">Reference proteome</keyword>
<dbReference type="Gene3D" id="3.30.1520.10">
    <property type="entry name" value="Phox-like domain"/>
    <property type="match status" value="1"/>
</dbReference>
<keyword evidence="10" id="KW-0472">Membrane</keyword>
<dbReference type="RefSeq" id="XP_022102984.1">
    <property type="nucleotide sequence ID" value="XM_022247292.1"/>
</dbReference>
<comment type="similarity">
    <text evidence="3">Belongs to the sorting nexin family.</text>
</comment>
<comment type="function">
    <text evidence="12">Involved in several stages of intracellular trafficking. Interacts with membranes containing phosphatidylinositol 3-phosphate (PtdIns(3P)) or phosphatidylinositol 3,5-bisphosphate (PtdIns(3,5)P2). Acts in part as component of the retromer membrane-deforming SNX-BAR subcomplex. The SNX-BAR retromer mediates retrograde transport of cargo proteins from endosomes to the trans-Golgi network (TGN) and is involved in endosome-to-plasma membrane transport for cargo protein recycling. The SNX-BAR subcomplex functions to deform the donor membrane into a tubular profile called endosome-to-TGN transport carrier (ETC). Can sense membrane curvature and has in vitro vesicle-to-membrane remodeling activity. Required for retrograde endosome-to-TGN transport of TGN38. Promotes KALRN- and RHOG-dependent but retromer-independent membrane remodeling such as lamellipodium formation; the function is dependent on GEF activity of KALRN.</text>
</comment>
<evidence type="ECO:0000256" key="6">
    <source>
        <dbReference type="ARBA" id="ARBA00022553"/>
    </source>
</evidence>
<feature type="compositionally biased region" description="Polar residues" evidence="13">
    <location>
        <begin position="89"/>
        <end position="106"/>
    </location>
</feature>
<dbReference type="SUPFAM" id="SSF103657">
    <property type="entry name" value="BAR/IMD domain-like"/>
    <property type="match status" value="1"/>
</dbReference>
<keyword evidence="8" id="KW-0653">Protein transport</keyword>
<dbReference type="OMA" id="LWETFLM"/>
<dbReference type="CDD" id="cd06859">
    <property type="entry name" value="PX_SNX1_2_like"/>
    <property type="match status" value="1"/>
</dbReference>
<sequence length="521" mass="58651">MADREPPPLFDDDDQDEIQIDDKPVDKPDTKTAPAEEEDDDLFAGGGTEVSLDDDNLKEAEPAEAPPPKSEPPKSEPPKEDAPAELETEPTSPVATAPSVSETVTPKSVAKSRVTDEQDEVNEKKEAEVEEEEEEETDTFDMEIMITEPIKKGEGMSAYMAYKVSTKTSNPAFKKPETTVFRRFSDFLGLHQKLVDNHTVKGFIVPPAPEKSVVGMTKVKMSKGQEEPNSMDFVEKRRAAMERYLNRTAAHPQLQKDPSFIEFLEKDELPKATSTSAMSGAAVKRAFSGIVDSAKKMTSKLHESDQWFEEKHQQIDNLDLQLKKLHISVESMVGHRRDLGGATAIFAKSAAMLGNSEEHTALSRALSQLAETEEKIDQIHVEQANTDFYVLSELLKDYIGLIGAVREAFREREKKFGLWQSAQATLAKKREQEAKLKVSGKPDKLAQCQEEIKDWEDKEAKGQKDFEKISKTIRKEYGRFEMNRVRDFRSVIIKYLEALMNHQQQVIQCWEGFLPEAKAIA</sequence>
<keyword evidence="7" id="KW-0967">Endosome</keyword>
<dbReference type="InterPro" id="IPR015404">
    <property type="entry name" value="Vps5_C"/>
</dbReference>
<dbReference type="Pfam" id="PF00787">
    <property type="entry name" value="PX"/>
    <property type="match status" value="1"/>
</dbReference>
<feature type="compositionally biased region" description="Basic and acidic residues" evidence="13">
    <location>
        <begin position="20"/>
        <end position="30"/>
    </location>
</feature>
<feature type="compositionally biased region" description="Basic and acidic residues" evidence="13">
    <location>
        <begin position="71"/>
        <end position="82"/>
    </location>
</feature>
<feature type="compositionally biased region" description="Basic and acidic residues" evidence="13">
    <location>
        <begin position="113"/>
        <end position="127"/>
    </location>
</feature>
<dbReference type="FunFam" id="1.20.1270.60:FF:000012">
    <property type="entry name" value="Sorting nexin 2"/>
    <property type="match status" value="1"/>
</dbReference>
<keyword evidence="9" id="KW-0007">Acetylation</keyword>
<accession>A0A8B7ZBD4</accession>
<dbReference type="SMART" id="SM00312">
    <property type="entry name" value="PX"/>
    <property type="match status" value="1"/>
</dbReference>
<evidence type="ECO:0000256" key="1">
    <source>
        <dbReference type="ARBA" id="ARBA00004316"/>
    </source>
</evidence>
<evidence type="ECO:0000256" key="7">
    <source>
        <dbReference type="ARBA" id="ARBA00022753"/>
    </source>
</evidence>
<organism evidence="15 16">
    <name type="scientific">Acanthaster planci</name>
    <name type="common">Crown-of-thorns starfish</name>
    <dbReference type="NCBI Taxonomy" id="133434"/>
    <lineage>
        <taxon>Eukaryota</taxon>
        <taxon>Metazoa</taxon>
        <taxon>Echinodermata</taxon>
        <taxon>Eleutherozoa</taxon>
        <taxon>Asterozoa</taxon>
        <taxon>Asteroidea</taxon>
        <taxon>Valvatacea</taxon>
        <taxon>Valvatida</taxon>
        <taxon>Acanthasteridae</taxon>
        <taxon>Acanthaster</taxon>
    </lineage>
</organism>
<feature type="domain" description="PX" evidence="14">
    <location>
        <begin position="140"/>
        <end position="271"/>
    </location>
</feature>
<reference evidence="16" key="1">
    <citation type="submission" date="2025-08" db="UniProtKB">
        <authorList>
            <consortium name="RefSeq"/>
        </authorList>
    </citation>
    <scope>IDENTIFICATION</scope>
</reference>
<dbReference type="FunFam" id="3.30.1520.10:FF:000016">
    <property type="entry name" value="Sorting nexin 2"/>
    <property type="match status" value="1"/>
</dbReference>
<dbReference type="GO" id="GO:0042995">
    <property type="term" value="C:cell projection"/>
    <property type="evidence" value="ECO:0007669"/>
    <property type="project" value="UniProtKB-SubCell"/>
</dbReference>
<evidence type="ECO:0000313" key="15">
    <source>
        <dbReference type="Proteomes" id="UP000694845"/>
    </source>
</evidence>
<evidence type="ECO:0000259" key="14">
    <source>
        <dbReference type="PROSITE" id="PS50195"/>
    </source>
</evidence>
<evidence type="ECO:0000256" key="12">
    <source>
        <dbReference type="ARBA" id="ARBA00045620"/>
    </source>
</evidence>
<dbReference type="PANTHER" id="PTHR10555">
    <property type="entry name" value="SORTING NEXIN"/>
    <property type="match status" value="1"/>
</dbReference>
<evidence type="ECO:0000256" key="13">
    <source>
        <dbReference type="SAM" id="MobiDB-lite"/>
    </source>
</evidence>
<name>A0A8B7ZBD4_ACAPL</name>
<gene>
    <name evidence="16" type="primary">LOC110985865</name>
</gene>
<keyword evidence="6" id="KW-0597">Phosphoprotein</keyword>
<evidence type="ECO:0000256" key="4">
    <source>
        <dbReference type="ARBA" id="ARBA00020435"/>
    </source>
</evidence>
<evidence type="ECO:0000313" key="16">
    <source>
        <dbReference type="RefSeq" id="XP_022102984.1"/>
    </source>
</evidence>